<feature type="compositionally biased region" description="Basic and acidic residues" evidence="1">
    <location>
        <begin position="447"/>
        <end position="486"/>
    </location>
</feature>
<evidence type="ECO:0000313" key="2">
    <source>
        <dbReference type="EMBL" id="KKR34016.1"/>
    </source>
</evidence>
<organism evidence="2 3">
    <name type="scientific">Candidatus Gottesmanbacteria bacterium GW2011_GWC2_39_8</name>
    <dbReference type="NCBI Taxonomy" id="1618450"/>
    <lineage>
        <taxon>Bacteria</taxon>
        <taxon>Candidatus Gottesmaniibacteriota</taxon>
    </lineage>
</organism>
<gene>
    <name evidence="2" type="ORF">UT63_C0008G0015</name>
</gene>
<feature type="region of interest" description="Disordered" evidence="1">
    <location>
        <begin position="437"/>
        <end position="506"/>
    </location>
</feature>
<feature type="region of interest" description="Disordered" evidence="1">
    <location>
        <begin position="385"/>
        <end position="422"/>
    </location>
</feature>
<comment type="caution">
    <text evidence="2">The sequence shown here is derived from an EMBL/GenBank/DDBJ whole genome shotgun (WGS) entry which is preliminary data.</text>
</comment>
<accession>A0A0G0Q9K5</accession>
<sequence>MINKNSKVKIQKFKSKFKSFYTFNFLLALLTFAFYLLILNPRVVHAQTRFPIPELGNCRDQKECSFYCQIPSNTPACWSYGKYVMPKVLGEQTTAITFPIAELDNCKSFGECYTYCNDTANTAKCTDFAQKHGLTPEQSKTEIPERVDKDKLITDAKTELGCDSEKSCRDLCSQSENFSKCSSFAEKHNLKTPPPRGKVAEMVNEAKEALGCDSESSCKAICEKEENREKCMAIGKKHGLERKESNGAPSEKFKQMMDDLGCSSEESCKKLCDNPNNRNQCINAVKKYGMKGPKNGNEIPKTPGSCGDEESCKSYCSEEKNFEECAKFKGQFPNDENRGPNPSPSANSKLPISGPGGCDSEISCKNYCSEHPDQCKGFAKNTDNPGLENAFNANDQSLPYSKMGIKEKEKKDNNKPYLGPGGCRTDEECRNYCKEHANECPGFPKTNSREKITPDKQIDSGEKIFPETRIEDRKEQPKDALKEIEPRGNSPEQIPPETSQEQKKRD</sequence>
<dbReference type="AlphaFoldDB" id="A0A0G0Q9K5"/>
<dbReference type="Proteomes" id="UP000034539">
    <property type="component" value="Unassembled WGS sequence"/>
</dbReference>
<name>A0A0G0Q9K5_9BACT</name>
<proteinExistence type="predicted"/>
<feature type="region of interest" description="Disordered" evidence="1">
    <location>
        <begin position="330"/>
        <end position="354"/>
    </location>
</feature>
<evidence type="ECO:0000313" key="3">
    <source>
        <dbReference type="Proteomes" id="UP000034539"/>
    </source>
</evidence>
<protein>
    <submittedName>
        <fullName evidence="2">Uncharacterized protein</fullName>
    </submittedName>
</protein>
<evidence type="ECO:0000256" key="1">
    <source>
        <dbReference type="SAM" id="MobiDB-lite"/>
    </source>
</evidence>
<dbReference type="EMBL" id="LBXN01000008">
    <property type="protein sequence ID" value="KKR34016.1"/>
    <property type="molecule type" value="Genomic_DNA"/>
</dbReference>
<reference evidence="2 3" key="1">
    <citation type="journal article" date="2015" name="Nature">
        <title>rRNA introns, odd ribosomes, and small enigmatic genomes across a large radiation of phyla.</title>
        <authorList>
            <person name="Brown C.T."/>
            <person name="Hug L.A."/>
            <person name="Thomas B.C."/>
            <person name="Sharon I."/>
            <person name="Castelle C.J."/>
            <person name="Singh A."/>
            <person name="Wilkins M.J."/>
            <person name="Williams K.H."/>
            <person name="Banfield J.F."/>
        </authorList>
    </citation>
    <scope>NUCLEOTIDE SEQUENCE [LARGE SCALE GENOMIC DNA]</scope>
</reference>
<feature type="compositionally biased region" description="Basic and acidic residues" evidence="1">
    <location>
        <begin position="404"/>
        <end position="414"/>
    </location>
</feature>
<feature type="compositionally biased region" description="Polar residues" evidence="1">
    <location>
        <begin position="490"/>
        <end position="499"/>
    </location>
</feature>